<organism evidence="2 3">
    <name type="scientific">Micromonas commoda (strain RCC299 / NOUM17 / CCMP2709)</name>
    <name type="common">Picoplanktonic green alga</name>
    <dbReference type="NCBI Taxonomy" id="296587"/>
    <lineage>
        <taxon>Eukaryota</taxon>
        <taxon>Viridiplantae</taxon>
        <taxon>Chlorophyta</taxon>
        <taxon>Mamiellophyceae</taxon>
        <taxon>Mamiellales</taxon>
        <taxon>Mamiellaceae</taxon>
        <taxon>Micromonas</taxon>
    </lineage>
</organism>
<feature type="signal peptide" evidence="1">
    <location>
        <begin position="1"/>
        <end position="24"/>
    </location>
</feature>
<feature type="chain" id="PRO_5002909173" description="Kazal-like domain-containing protein" evidence="1">
    <location>
        <begin position="25"/>
        <end position="128"/>
    </location>
</feature>
<keyword evidence="3" id="KW-1185">Reference proteome</keyword>
<dbReference type="STRING" id="296587.C1EH90"/>
<dbReference type="Pfam" id="PF16029">
    <property type="entry name" value="DUF4787"/>
    <property type="match status" value="1"/>
</dbReference>
<dbReference type="OMA" id="IDMENCA"/>
<protein>
    <recommendedName>
        <fullName evidence="4">Kazal-like domain-containing protein</fullName>
    </recommendedName>
</protein>
<keyword evidence="1" id="KW-0732">Signal</keyword>
<dbReference type="RefSeq" id="XP_002505997.1">
    <property type="nucleotide sequence ID" value="XM_002505951.1"/>
</dbReference>
<dbReference type="PANTHER" id="PTHR35455:SF1">
    <property type="entry name" value="AGAP005842-PA"/>
    <property type="match status" value="1"/>
</dbReference>
<dbReference type="KEGG" id="mis:MICPUN_106508"/>
<dbReference type="eggNOG" id="ENOG502S1X1">
    <property type="taxonomic scope" value="Eukaryota"/>
</dbReference>
<dbReference type="OrthoDB" id="498361at2759"/>
<dbReference type="InterPro" id="IPR031985">
    <property type="entry name" value="DUF4787"/>
</dbReference>
<gene>
    <name evidence="2" type="ORF">MICPUN_106508</name>
</gene>
<evidence type="ECO:0000256" key="1">
    <source>
        <dbReference type="SAM" id="SignalP"/>
    </source>
</evidence>
<evidence type="ECO:0000313" key="3">
    <source>
        <dbReference type="Proteomes" id="UP000002009"/>
    </source>
</evidence>
<sequence>MGPVARILVIALVAMLVYTAPAEAKSNKQRRTQSLDREVKARRSECEEEMKLDARCGASQIDFDNCVLRCVSETCYDSVYGADALEEGEVDVVRGRTFRSCARNELRNLKVAENQRSKEDARRSAEAM</sequence>
<accession>C1EH90</accession>
<evidence type="ECO:0000313" key="2">
    <source>
        <dbReference type="EMBL" id="ACO67255.1"/>
    </source>
</evidence>
<dbReference type="InParanoid" id="C1EH90"/>
<reference evidence="2 3" key="1">
    <citation type="journal article" date="2009" name="Science">
        <title>Green evolution and dynamic adaptations revealed by genomes of the marine picoeukaryotes Micromonas.</title>
        <authorList>
            <person name="Worden A.Z."/>
            <person name="Lee J.H."/>
            <person name="Mock T."/>
            <person name="Rouze P."/>
            <person name="Simmons M.P."/>
            <person name="Aerts A.L."/>
            <person name="Allen A.E."/>
            <person name="Cuvelier M.L."/>
            <person name="Derelle E."/>
            <person name="Everett M.V."/>
            <person name="Foulon E."/>
            <person name="Grimwood J."/>
            <person name="Gundlach H."/>
            <person name="Henrissat B."/>
            <person name="Napoli C."/>
            <person name="McDonald S.M."/>
            <person name="Parker M.S."/>
            <person name="Rombauts S."/>
            <person name="Salamov A."/>
            <person name="Von Dassow P."/>
            <person name="Badger J.H."/>
            <person name="Coutinho P.M."/>
            <person name="Demir E."/>
            <person name="Dubchak I."/>
            <person name="Gentemann C."/>
            <person name="Eikrem W."/>
            <person name="Gready J.E."/>
            <person name="John U."/>
            <person name="Lanier W."/>
            <person name="Lindquist E.A."/>
            <person name="Lucas S."/>
            <person name="Mayer K.F."/>
            <person name="Moreau H."/>
            <person name="Not F."/>
            <person name="Otillar R."/>
            <person name="Panaud O."/>
            <person name="Pangilinan J."/>
            <person name="Paulsen I."/>
            <person name="Piegu B."/>
            <person name="Poliakov A."/>
            <person name="Robbens S."/>
            <person name="Schmutz J."/>
            <person name="Toulza E."/>
            <person name="Wyss T."/>
            <person name="Zelensky A."/>
            <person name="Zhou K."/>
            <person name="Armbrust E.V."/>
            <person name="Bhattacharya D."/>
            <person name="Goodenough U.W."/>
            <person name="Van de Peer Y."/>
            <person name="Grigoriev I.V."/>
        </authorList>
    </citation>
    <scope>NUCLEOTIDE SEQUENCE [LARGE SCALE GENOMIC DNA]</scope>
    <source>
        <strain evidence="3">RCC299 / NOUM17</strain>
    </source>
</reference>
<dbReference type="AlphaFoldDB" id="C1EH90"/>
<dbReference type="GeneID" id="8249136"/>
<dbReference type="PANTHER" id="PTHR35455">
    <property type="entry name" value="UNNAMED PRODUCT"/>
    <property type="match status" value="1"/>
</dbReference>
<evidence type="ECO:0008006" key="4">
    <source>
        <dbReference type="Google" id="ProtNLM"/>
    </source>
</evidence>
<name>C1EH90_MICCC</name>
<dbReference type="Proteomes" id="UP000002009">
    <property type="component" value="Chromosome 14"/>
</dbReference>
<dbReference type="EMBL" id="CP001332">
    <property type="protein sequence ID" value="ACO67255.1"/>
    <property type="molecule type" value="Genomic_DNA"/>
</dbReference>
<dbReference type="FunCoup" id="C1EH90">
    <property type="interactions" value="189"/>
</dbReference>
<proteinExistence type="predicted"/>